<dbReference type="HOGENOM" id="CLU_2786044_0_0_9"/>
<sequence>MGNAWALTQWMIIGPSDENSPSPDGVAPLFSRYLRPRYDVEVRFNNGIWEQLPVLSKKKQKLVQMVYL</sequence>
<evidence type="ECO:0000313" key="1">
    <source>
        <dbReference type="EMBL" id="AAM25720.1"/>
    </source>
</evidence>
<keyword evidence="2" id="KW-1185">Reference proteome</keyword>
<dbReference type="KEGG" id="tte:TTE2596"/>
<reference evidence="1 2" key="1">
    <citation type="journal article" date="2002" name="Genome Res.">
        <title>A complete sequence of the T. tengcongensis genome.</title>
        <authorList>
            <person name="Bao Q."/>
            <person name="Tian Y."/>
            <person name="Li W."/>
            <person name="Xu Z."/>
            <person name="Xuan Z."/>
            <person name="Hu S."/>
            <person name="Dong W."/>
            <person name="Yang J."/>
            <person name="Chen Y."/>
            <person name="Xue Y."/>
            <person name="Xu Y."/>
            <person name="Lai X."/>
            <person name="Huang L."/>
            <person name="Dong X."/>
            <person name="Ma Y."/>
            <person name="Ling L."/>
            <person name="Tan H."/>
            <person name="Chen R."/>
            <person name="Wang J."/>
            <person name="Yu J."/>
            <person name="Yang H."/>
        </authorList>
    </citation>
    <scope>NUCLEOTIDE SEQUENCE [LARGE SCALE GENOMIC DNA]</scope>
    <source>
        <strain evidence="2">DSM 15242 / JCM 11007 / NBRC 100824 / MB4</strain>
    </source>
</reference>
<organism evidence="1 2">
    <name type="scientific">Caldanaerobacter subterraneus subsp. tengcongensis (strain DSM 15242 / JCM 11007 / NBRC 100824 / MB4)</name>
    <name type="common">Thermoanaerobacter tengcongensis</name>
    <dbReference type="NCBI Taxonomy" id="273068"/>
    <lineage>
        <taxon>Bacteria</taxon>
        <taxon>Bacillati</taxon>
        <taxon>Bacillota</taxon>
        <taxon>Clostridia</taxon>
        <taxon>Thermoanaerobacterales</taxon>
        <taxon>Thermoanaerobacteraceae</taxon>
        <taxon>Caldanaerobacter</taxon>
    </lineage>
</organism>
<protein>
    <submittedName>
        <fullName evidence="1">Uncharacterized protein</fullName>
    </submittedName>
</protein>
<name>Q8R728_CALS4</name>
<dbReference type="Proteomes" id="UP000000555">
    <property type="component" value="Chromosome"/>
</dbReference>
<accession>Q8R728</accession>
<dbReference type="STRING" id="273068.TTE2596"/>
<evidence type="ECO:0000313" key="2">
    <source>
        <dbReference type="Proteomes" id="UP000000555"/>
    </source>
</evidence>
<dbReference type="AlphaFoldDB" id="Q8R728"/>
<gene>
    <name evidence="1" type="ordered locus">TTE2596</name>
</gene>
<proteinExistence type="predicted"/>
<dbReference type="EMBL" id="AE008691">
    <property type="protein sequence ID" value="AAM25720.1"/>
    <property type="molecule type" value="Genomic_DNA"/>
</dbReference>